<evidence type="ECO:0000313" key="1">
    <source>
        <dbReference type="EMBL" id="RAH65049.1"/>
    </source>
</evidence>
<gene>
    <name evidence="1" type="ORF">BO66DRAFT_219569</name>
</gene>
<dbReference type="Proteomes" id="UP000249661">
    <property type="component" value="Unassembled WGS sequence"/>
</dbReference>
<dbReference type="EMBL" id="KZ825001">
    <property type="protein sequence ID" value="RAH65049.1"/>
    <property type="molecule type" value="Genomic_DNA"/>
</dbReference>
<evidence type="ECO:0000313" key="2">
    <source>
        <dbReference type="Proteomes" id="UP000249661"/>
    </source>
</evidence>
<sequence length="98" mass="11433">MLPLFDSIEFMRHRVLRAEFTLLGSAEQMVGHFRIEDLPNASVDHIPRSSRGRSSVILGMCWCRAQQRSWGQRRLIFHSFFFIAFAFFLVSVPPLFSE</sequence>
<proteinExistence type="predicted"/>
<reference evidence="1" key="1">
    <citation type="submission" date="2018-02" db="EMBL/GenBank/DDBJ databases">
        <title>The genomes of Aspergillus section Nigri reveals drivers in fungal speciation.</title>
        <authorList>
            <consortium name="DOE Joint Genome Institute"/>
            <person name="Vesth T.C."/>
            <person name="Nybo J."/>
            <person name="Theobald S."/>
            <person name="Brandl J."/>
            <person name="Frisvad J.C."/>
            <person name="Nielsen K.F."/>
            <person name="Lyhne E.K."/>
            <person name="Kogle M.E."/>
            <person name="Kuo A."/>
            <person name="Riley R."/>
            <person name="Clum A."/>
            <person name="Nolan M."/>
            <person name="Lipzen A."/>
            <person name="Salamov A."/>
            <person name="Henrissat B."/>
            <person name="Wiebenga A."/>
            <person name="De vries R.P."/>
            <person name="Grigoriev I.V."/>
            <person name="Mortensen U.H."/>
            <person name="Andersen M.R."/>
            <person name="Baker S.E."/>
        </authorList>
    </citation>
    <scope>NUCLEOTIDE SEQUENCE</scope>
    <source>
        <strain evidence="1">CBS 121060</strain>
    </source>
</reference>
<organism evidence="1 2">
    <name type="scientific">Aspergillus aculeatinus CBS 121060</name>
    <dbReference type="NCBI Taxonomy" id="1448322"/>
    <lineage>
        <taxon>Eukaryota</taxon>
        <taxon>Fungi</taxon>
        <taxon>Dikarya</taxon>
        <taxon>Ascomycota</taxon>
        <taxon>Pezizomycotina</taxon>
        <taxon>Eurotiomycetes</taxon>
        <taxon>Eurotiomycetidae</taxon>
        <taxon>Eurotiales</taxon>
        <taxon>Aspergillaceae</taxon>
        <taxon>Aspergillus</taxon>
        <taxon>Aspergillus subgen. Circumdati</taxon>
    </lineage>
</organism>
<keyword evidence="2" id="KW-1185">Reference proteome</keyword>
<accession>A0ACD1GUW3</accession>
<protein>
    <submittedName>
        <fullName evidence="1">Uncharacterized protein</fullName>
    </submittedName>
</protein>
<name>A0ACD1GUW3_9EURO</name>